<dbReference type="PANTHER" id="PTHR43391:SF14">
    <property type="entry name" value="DEHYDROGENASE_REDUCTASE SDR FAMILY PROTEIN 7-LIKE"/>
    <property type="match status" value="1"/>
</dbReference>
<dbReference type="InterPro" id="IPR002347">
    <property type="entry name" value="SDR_fam"/>
</dbReference>
<name>A0A100XF88_MYCTH</name>
<dbReference type="GO" id="GO:0016491">
    <property type="term" value="F:oxidoreductase activity"/>
    <property type="evidence" value="ECO:0007669"/>
    <property type="project" value="UniProtKB-KW"/>
</dbReference>
<feature type="domain" description="Ketoreductase" evidence="5">
    <location>
        <begin position="11"/>
        <end position="186"/>
    </location>
</feature>
<keyword evidence="2" id="KW-0521">NADP</keyword>
<evidence type="ECO:0000259" key="5">
    <source>
        <dbReference type="SMART" id="SM00822"/>
    </source>
</evidence>
<dbReference type="SUPFAM" id="SSF51735">
    <property type="entry name" value="NAD(P)-binding Rossmann-fold domains"/>
    <property type="match status" value="1"/>
</dbReference>
<feature type="compositionally biased region" description="Polar residues" evidence="4">
    <location>
        <begin position="248"/>
        <end position="258"/>
    </location>
</feature>
<dbReference type="InterPro" id="IPR036291">
    <property type="entry name" value="NAD(P)-bd_dom_sf"/>
</dbReference>
<dbReference type="Gene3D" id="3.40.50.720">
    <property type="entry name" value="NAD(P)-binding Rossmann-like Domain"/>
    <property type="match status" value="1"/>
</dbReference>
<evidence type="ECO:0000313" key="6">
    <source>
        <dbReference type="EMBL" id="GAT15447.1"/>
    </source>
</evidence>
<dbReference type="PROSITE" id="PS00061">
    <property type="entry name" value="ADH_SHORT"/>
    <property type="match status" value="1"/>
</dbReference>
<dbReference type="PRINTS" id="PR00081">
    <property type="entry name" value="GDHRDH"/>
</dbReference>
<gene>
    <name evidence="6" type="ORF">RMCT_2417</name>
</gene>
<dbReference type="STRING" id="1797.RMCT_2417"/>
<dbReference type="Proteomes" id="UP000069654">
    <property type="component" value="Unassembled WGS sequence"/>
</dbReference>
<evidence type="ECO:0000256" key="3">
    <source>
        <dbReference type="ARBA" id="ARBA00023002"/>
    </source>
</evidence>
<dbReference type="CDD" id="cd05233">
    <property type="entry name" value="SDR_c"/>
    <property type="match status" value="1"/>
</dbReference>
<dbReference type="SMART" id="SM00822">
    <property type="entry name" value="PKS_KR"/>
    <property type="match status" value="1"/>
</dbReference>
<evidence type="ECO:0000313" key="7">
    <source>
        <dbReference type="Proteomes" id="UP000069654"/>
    </source>
</evidence>
<comment type="similarity">
    <text evidence="1">Belongs to the short-chain dehydrogenases/reductases (SDR) family.</text>
</comment>
<dbReference type="AlphaFoldDB" id="A0A100XF88"/>
<proteinExistence type="inferred from homology"/>
<dbReference type="Pfam" id="PF00106">
    <property type="entry name" value="adh_short"/>
    <property type="match status" value="1"/>
</dbReference>
<protein>
    <submittedName>
        <fullName evidence="6">Short-chain alcohol dehydrogenase</fullName>
    </submittedName>
</protein>
<dbReference type="InterPro" id="IPR057326">
    <property type="entry name" value="KR_dom"/>
</dbReference>
<evidence type="ECO:0000256" key="4">
    <source>
        <dbReference type="SAM" id="MobiDB-lite"/>
    </source>
</evidence>
<reference evidence="7" key="2">
    <citation type="submission" date="2016-02" db="EMBL/GenBank/DDBJ databases">
        <title>Draft genome sequence of five rapidly growing Mycobacterium species.</title>
        <authorList>
            <person name="Katahira K."/>
            <person name="Gotou Y."/>
            <person name="Iida K."/>
            <person name="Ogura Y."/>
            <person name="Hayashi T."/>
        </authorList>
    </citation>
    <scope>NUCLEOTIDE SEQUENCE [LARGE SCALE GENOMIC DNA]</scope>
    <source>
        <strain evidence="7">JCM6362</strain>
    </source>
</reference>
<dbReference type="OrthoDB" id="4611475at2"/>
<keyword evidence="3" id="KW-0560">Oxidoreductase</keyword>
<dbReference type="InterPro" id="IPR020904">
    <property type="entry name" value="Sc_DH/Rdtase_CS"/>
</dbReference>
<reference evidence="6 7" key="1">
    <citation type="journal article" date="2016" name="Genome Announc.">
        <title>Draft Genome Sequences of Five Rapidly Growing Mycobacterium Species, M. thermoresistibile, M. fortuitum subsp. acetamidolyticum, M. canariasense, M. brisbanense, and M. novocastrense.</title>
        <authorList>
            <person name="Katahira K."/>
            <person name="Ogura Y."/>
            <person name="Gotoh Y."/>
            <person name="Hayashi T."/>
        </authorList>
    </citation>
    <scope>NUCLEOTIDE SEQUENCE [LARGE SCALE GENOMIC DNA]</scope>
    <source>
        <strain evidence="6 7">JCM6362</strain>
    </source>
</reference>
<feature type="region of interest" description="Disordered" evidence="4">
    <location>
        <begin position="246"/>
        <end position="268"/>
    </location>
</feature>
<dbReference type="PANTHER" id="PTHR43391">
    <property type="entry name" value="RETINOL DEHYDROGENASE-RELATED"/>
    <property type="match status" value="1"/>
</dbReference>
<accession>A0A100XF88</accession>
<sequence>MTDRHSNIDGLRLLVVGASSGIGQALAAAAHTRGARVALAARRIELLEKLAEQLDGSAHELDVADPRAIERVIEATAERFGRLDAIVFTTATVPFALVDHTDVTTWLHAYAVNAVGATHVLRAALPHLADDAVIVVASSHDVGRPRMGVSAYNASKAALDEMMRSWRTEHPDLPVIRVSVGPTQDTEILRGADRDLLGELYRSWAQQGQIPATMSAVDDVANTMLSFIAVARANPSVVPEIVHLSPRTPHQSQITSNRGGERNINPDT</sequence>
<evidence type="ECO:0000256" key="2">
    <source>
        <dbReference type="ARBA" id="ARBA00022857"/>
    </source>
</evidence>
<dbReference type="RefSeq" id="WP_050812103.1">
    <property type="nucleotide sequence ID" value="NZ_BCTB01000017.1"/>
</dbReference>
<evidence type="ECO:0000256" key="1">
    <source>
        <dbReference type="ARBA" id="ARBA00006484"/>
    </source>
</evidence>
<comment type="caution">
    <text evidence="6">The sequence shown here is derived from an EMBL/GenBank/DDBJ whole genome shotgun (WGS) entry which is preliminary data.</text>
</comment>
<organism evidence="6 7">
    <name type="scientific">Mycolicibacterium thermoresistibile</name>
    <name type="common">Mycobacterium thermoresistibile</name>
    <dbReference type="NCBI Taxonomy" id="1797"/>
    <lineage>
        <taxon>Bacteria</taxon>
        <taxon>Bacillati</taxon>
        <taxon>Actinomycetota</taxon>
        <taxon>Actinomycetes</taxon>
        <taxon>Mycobacteriales</taxon>
        <taxon>Mycobacteriaceae</taxon>
        <taxon>Mycolicibacterium</taxon>
    </lineage>
</organism>
<dbReference type="EMBL" id="BCTB01000017">
    <property type="protein sequence ID" value="GAT15447.1"/>
    <property type="molecule type" value="Genomic_DNA"/>
</dbReference>